<name>A0A4Y9LD40_9BRAD</name>
<dbReference type="SUPFAM" id="SSF52540">
    <property type="entry name" value="P-loop containing nucleoside triphosphate hydrolases"/>
    <property type="match status" value="1"/>
</dbReference>
<reference evidence="4 5" key="1">
    <citation type="submission" date="2019-03" db="EMBL/GenBank/DDBJ databases">
        <title>Bradyrhizobium strains diversity isolated from Chamaecrista fasciculata.</title>
        <authorList>
            <person name="Urquiaga M.C.O."/>
            <person name="Hungria M."/>
            <person name="Delamuta J.R.M."/>
        </authorList>
    </citation>
    <scope>NUCLEOTIDE SEQUENCE [LARGE SCALE GENOMIC DNA]</scope>
    <source>
        <strain evidence="4 5">CNPSo 3424</strain>
    </source>
</reference>
<dbReference type="OrthoDB" id="4473689at2"/>
<dbReference type="InterPro" id="IPR058852">
    <property type="entry name" value="HTH_77"/>
</dbReference>
<dbReference type="Pfam" id="PF00486">
    <property type="entry name" value="Trans_reg_C"/>
    <property type="match status" value="1"/>
</dbReference>
<dbReference type="InterPro" id="IPR001867">
    <property type="entry name" value="OmpR/PhoB-type_DNA-bd"/>
</dbReference>
<dbReference type="InterPro" id="IPR036388">
    <property type="entry name" value="WH-like_DNA-bd_sf"/>
</dbReference>
<dbReference type="GO" id="GO:0016887">
    <property type="term" value="F:ATP hydrolysis activity"/>
    <property type="evidence" value="ECO:0007669"/>
    <property type="project" value="InterPro"/>
</dbReference>
<dbReference type="PANTHER" id="PTHR47691">
    <property type="entry name" value="REGULATOR-RELATED"/>
    <property type="match status" value="1"/>
</dbReference>
<organism evidence="4 5">
    <name type="scientific">Bradyrhizobium frederickii</name>
    <dbReference type="NCBI Taxonomy" id="2560054"/>
    <lineage>
        <taxon>Bacteria</taxon>
        <taxon>Pseudomonadati</taxon>
        <taxon>Pseudomonadota</taxon>
        <taxon>Alphaproteobacteria</taxon>
        <taxon>Hyphomicrobiales</taxon>
        <taxon>Nitrobacteraceae</taxon>
        <taxon>Bradyrhizobium</taxon>
    </lineage>
</organism>
<keyword evidence="1 2" id="KW-0238">DNA-binding</keyword>
<dbReference type="InterPro" id="IPR049945">
    <property type="entry name" value="AAA_22"/>
</dbReference>
<dbReference type="InterPro" id="IPR011990">
    <property type="entry name" value="TPR-like_helical_dom_sf"/>
</dbReference>
<evidence type="ECO:0000259" key="3">
    <source>
        <dbReference type="PROSITE" id="PS51755"/>
    </source>
</evidence>
<evidence type="ECO:0000256" key="2">
    <source>
        <dbReference type="PROSITE-ProRule" id="PRU01091"/>
    </source>
</evidence>
<feature type="domain" description="OmpR/PhoB-type" evidence="3">
    <location>
        <begin position="23"/>
        <end position="118"/>
    </location>
</feature>
<dbReference type="GO" id="GO:0000160">
    <property type="term" value="P:phosphorelay signal transduction system"/>
    <property type="evidence" value="ECO:0007669"/>
    <property type="project" value="InterPro"/>
</dbReference>
<keyword evidence="5" id="KW-1185">Reference proteome</keyword>
<dbReference type="Pfam" id="PF13401">
    <property type="entry name" value="AAA_22"/>
    <property type="match status" value="1"/>
</dbReference>
<dbReference type="GO" id="GO:0006355">
    <property type="term" value="P:regulation of DNA-templated transcription"/>
    <property type="evidence" value="ECO:0007669"/>
    <property type="project" value="InterPro"/>
</dbReference>
<accession>A0A4Y9LD40</accession>
<dbReference type="PANTHER" id="PTHR47691:SF3">
    <property type="entry name" value="HTH-TYPE TRANSCRIPTIONAL REGULATOR RV0890C-RELATED"/>
    <property type="match status" value="1"/>
</dbReference>
<dbReference type="SUPFAM" id="SSF48452">
    <property type="entry name" value="TPR-like"/>
    <property type="match status" value="2"/>
</dbReference>
<dbReference type="EMBL" id="SPQU01000002">
    <property type="protein sequence ID" value="TFV41490.1"/>
    <property type="molecule type" value="Genomic_DNA"/>
</dbReference>
<evidence type="ECO:0000313" key="4">
    <source>
        <dbReference type="EMBL" id="TFV41490.1"/>
    </source>
</evidence>
<sequence>MVSWTENDETAWAVPMMAEPGQRPVYICAEWEIDLVRRELRLTGELVPLGGRAFEILAELVQAQGQLVTKNDLTERVWRGVFVEESALRVHIAAIRKALGPDRDMLSTTVGRGYRLLGAWRIQHMETPLQSVATGLPPSINIPSASFDLIGRTAAIAHLWRLLSTYRIVSLVGPGGIGKTSLALEAARTPPPGFEADRLLVELASLSDPRLVCSVIAGVLGTKLEGEEISPDAIARAIGARPLLLVLDNCEHVIDAVARVAELIVSHCSGTTIVATSREALRIEEEYVYRVPPLGVPPEACLEPAGAFAYSAVELFTSRAKALGSSFVPDEENIGAIASICRRLDGIPLAIEFAAARAVMLSPPRIAALLDDRFKFLTTGRRTALPRQQTLRATLDWSYDLLPDDEAWLLRQLGIFAGEFQLDAVIAVAGEDIGDVTGQLARLVEKSLVLADIRGDSPHYRLLDTTRAYALEKLRAGGEYPGAARRQATYYSGFFASAEADSEVRPQAVRLTFYGRHIDNVRASLDWAFSPGGDSQVGAALTAAAVPLWVQLSLLAECRERTELALARLDPTAANAPRLRMQLSAARGWSLMYGVGRAREAGPAWAETLQLAEQLEDRDYLLRALWGLCIDQFNNGEFRRALEFAHRFAEVVADSGNPADRMMADRLLATTLHYRGDQRLAYHHIGRALSRLPDLAAKPQAIHFRFDLRVSARYFQARILWLLGLADQALSVVDHNVEEGRTSGHALTFCSVLGQGACPIAFLAGDLDAAERYCTMLLEHTERHPIRLWNLWARAFRGLLISRQGDLATGLPLLRKTLELAGEARHLPRFLLLIGELAACLGEAGEVSHGLAIADEALARCEARDEGWYVAELWRIKGELLLLPGTHHSTTAAGQAFDRAFEVARNQGALFWELRTAISVARLRMSEGHRGDARDVLVSVHGKFSEGFETADLRDARAMLAKLGS</sequence>
<feature type="DNA-binding region" description="OmpR/PhoB-type" evidence="2">
    <location>
        <begin position="23"/>
        <end position="118"/>
    </location>
</feature>
<dbReference type="InterPro" id="IPR027417">
    <property type="entry name" value="P-loop_NTPase"/>
</dbReference>
<comment type="caution">
    <text evidence="4">The sequence shown here is derived from an EMBL/GenBank/DDBJ whole genome shotgun (WGS) entry which is preliminary data.</text>
</comment>
<evidence type="ECO:0000313" key="5">
    <source>
        <dbReference type="Proteomes" id="UP000298225"/>
    </source>
</evidence>
<protein>
    <submittedName>
        <fullName evidence="4">Transcriptional regulator</fullName>
    </submittedName>
</protein>
<gene>
    <name evidence="4" type="ORF">E4K66_03970</name>
</gene>
<evidence type="ECO:0000256" key="1">
    <source>
        <dbReference type="ARBA" id="ARBA00023125"/>
    </source>
</evidence>
<dbReference type="SUPFAM" id="SSF46894">
    <property type="entry name" value="C-terminal effector domain of the bipartite response regulators"/>
    <property type="match status" value="1"/>
</dbReference>
<dbReference type="GO" id="GO:0003677">
    <property type="term" value="F:DNA binding"/>
    <property type="evidence" value="ECO:0007669"/>
    <property type="project" value="UniProtKB-UniRule"/>
</dbReference>
<dbReference type="SMART" id="SM00862">
    <property type="entry name" value="Trans_reg_C"/>
    <property type="match status" value="1"/>
</dbReference>
<dbReference type="AlphaFoldDB" id="A0A4Y9LD40"/>
<dbReference type="Pfam" id="PF25872">
    <property type="entry name" value="HTH_77"/>
    <property type="match status" value="1"/>
</dbReference>
<dbReference type="CDD" id="cd00383">
    <property type="entry name" value="trans_reg_C"/>
    <property type="match status" value="1"/>
</dbReference>
<dbReference type="PROSITE" id="PS51755">
    <property type="entry name" value="OMPR_PHOB"/>
    <property type="match status" value="1"/>
</dbReference>
<dbReference type="InterPro" id="IPR016032">
    <property type="entry name" value="Sig_transdc_resp-reg_C-effctor"/>
</dbReference>
<dbReference type="Gene3D" id="3.40.50.300">
    <property type="entry name" value="P-loop containing nucleotide triphosphate hydrolases"/>
    <property type="match status" value="1"/>
</dbReference>
<dbReference type="PRINTS" id="PR00364">
    <property type="entry name" value="DISEASERSIST"/>
</dbReference>
<dbReference type="Gene3D" id="1.10.10.10">
    <property type="entry name" value="Winged helix-like DNA-binding domain superfamily/Winged helix DNA-binding domain"/>
    <property type="match status" value="1"/>
</dbReference>
<proteinExistence type="predicted"/>
<dbReference type="Proteomes" id="UP000298225">
    <property type="component" value="Unassembled WGS sequence"/>
</dbReference>
<dbReference type="Gene3D" id="1.25.40.10">
    <property type="entry name" value="Tetratricopeptide repeat domain"/>
    <property type="match status" value="1"/>
</dbReference>